<protein>
    <submittedName>
        <fullName evidence="1">Uncharacterized protein</fullName>
    </submittedName>
</protein>
<sequence>MPLIVSPVNESLKKLFQFIKKFQIAHPDQSNCWINLLQLKLPASISMEVLVS</sequence>
<evidence type="ECO:0000313" key="1">
    <source>
        <dbReference type="EMBL" id="QFS50367.1"/>
    </source>
</evidence>
<proteinExistence type="predicted"/>
<name>A0A5P8WC20_9NOSO</name>
<gene>
    <name evidence="1" type="ORF">GXM_07861</name>
</gene>
<dbReference type="EMBL" id="CP045227">
    <property type="protein sequence ID" value="QFS50367.1"/>
    <property type="molecule type" value="Genomic_DNA"/>
</dbReference>
<evidence type="ECO:0000313" key="2">
    <source>
        <dbReference type="Proteomes" id="UP000326678"/>
    </source>
</evidence>
<dbReference type="Proteomes" id="UP000326678">
    <property type="component" value="Chromosome Gxm2"/>
</dbReference>
<organism evidence="1 2">
    <name type="scientific">Nostoc sphaeroides CCNUC1</name>
    <dbReference type="NCBI Taxonomy" id="2653204"/>
    <lineage>
        <taxon>Bacteria</taxon>
        <taxon>Bacillati</taxon>
        <taxon>Cyanobacteriota</taxon>
        <taxon>Cyanophyceae</taxon>
        <taxon>Nostocales</taxon>
        <taxon>Nostocaceae</taxon>
        <taxon>Nostoc</taxon>
    </lineage>
</organism>
<dbReference type="AlphaFoldDB" id="A0A5P8WC20"/>
<accession>A0A5P8WC20</accession>
<reference evidence="1 2" key="1">
    <citation type="submission" date="2019-10" db="EMBL/GenBank/DDBJ databases">
        <title>Genomic and transcriptomic insights into the perfect genentic adaptation of a filamentous nitrogen-fixing cyanobacterium to rice fields.</title>
        <authorList>
            <person name="Chen Z."/>
        </authorList>
    </citation>
    <scope>NUCLEOTIDE SEQUENCE [LARGE SCALE GENOMIC DNA]</scope>
    <source>
        <strain evidence="1">CCNUC1</strain>
    </source>
</reference>
<keyword evidence="2" id="KW-1185">Reference proteome</keyword>
<dbReference type="KEGG" id="nsh:GXM_07861"/>